<dbReference type="OrthoDB" id="9801227at2"/>
<protein>
    <submittedName>
        <fullName evidence="2">Cupin</fullName>
    </submittedName>
</protein>
<dbReference type="CDD" id="cd20303">
    <property type="entry name" value="cupin_ChrR_1"/>
    <property type="match status" value="1"/>
</dbReference>
<dbReference type="Gene3D" id="2.60.120.10">
    <property type="entry name" value="Jelly Rolls"/>
    <property type="match status" value="1"/>
</dbReference>
<proteinExistence type="predicted"/>
<dbReference type="EMBL" id="SZVP01000019">
    <property type="protein sequence ID" value="TMM41974.1"/>
    <property type="molecule type" value="Genomic_DNA"/>
</dbReference>
<comment type="caution">
    <text evidence="2">The sequence shown here is derived from an EMBL/GenBank/DDBJ whole genome shotgun (WGS) entry which is preliminary data.</text>
</comment>
<name>A0A8H2JIV5_9GAMM</name>
<feature type="domain" description="ChrR-like cupin" evidence="1">
    <location>
        <begin position="9"/>
        <end position="112"/>
    </location>
</feature>
<dbReference type="Pfam" id="PF12973">
    <property type="entry name" value="Cupin_7"/>
    <property type="match status" value="1"/>
</dbReference>
<dbReference type="InterPro" id="IPR011051">
    <property type="entry name" value="RmlC_Cupin_sf"/>
</dbReference>
<dbReference type="AlphaFoldDB" id="A0A8H2JIV5"/>
<dbReference type="Proteomes" id="UP000307702">
    <property type="component" value="Unassembled WGS sequence"/>
</dbReference>
<dbReference type="SUPFAM" id="SSF51182">
    <property type="entry name" value="RmlC-like cupins"/>
    <property type="match status" value="2"/>
</dbReference>
<organism evidence="2 3">
    <name type="scientific">Colwellia ponticola</name>
    <dbReference type="NCBI Taxonomy" id="2304625"/>
    <lineage>
        <taxon>Bacteria</taxon>
        <taxon>Pseudomonadati</taxon>
        <taxon>Pseudomonadota</taxon>
        <taxon>Gammaproteobacteria</taxon>
        <taxon>Alteromonadales</taxon>
        <taxon>Colwelliaceae</taxon>
        <taxon>Colwellia</taxon>
    </lineage>
</organism>
<accession>A0A8H2JIV5</accession>
<sequence>MEILADFSQRVIVHSALMDWIASPMPGVERRALDRVGGEVARATSIVRYAQGSHFSSHVHTGGEEFIVLDGVFQDEHGDYPAGSYVRNPPQSSHTPGAKQGCTIFVKLWQFQPEDRTHVSLKINKVPAMPTQYAGVSSRLLHQDSHEKVTIVDFSAHAKLSFTVPEGAEVLVLEGSLQTQGELLQKHSWMRLPLGDTLALTAQDEGAKVWLKIGNLADVENQIKRVRAVS</sequence>
<evidence type="ECO:0000259" key="1">
    <source>
        <dbReference type="Pfam" id="PF12973"/>
    </source>
</evidence>
<evidence type="ECO:0000313" key="2">
    <source>
        <dbReference type="EMBL" id="TMM41974.1"/>
    </source>
</evidence>
<reference evidence="2 3" key="1">
    <citation type="submission" date="2019-05" db="EMBL/GenBank/DDBJ databases">
        <title>Colwellia ponticola sp. nov., isolated from seawater.</title>
        <authorList>
            <person name="Yoon J.-H."/>
        </authorList>
    </citation>
    <scope>NUCLEOTIDE SEQUENCE [LARGE SCALE GENOMIC DNA]</scope>
    <source>
        <strain evidence="2 3">OISW-25</strain>
    </source>
</reference>
<dbReference type="InterPro" id="IPR025979">
    <property type="entry name" value="ChrR-like_cupin_dom"/>
</dbReference>
<dbReference type="InterPro" id="IPR014710">
    <property type="entry name" value="RmlC-like_jellyroll"/>
</dbReference>
<evidence type="ECO:0000313" key="3">
    <source>
        <dbReference type="Proteomes" id="UP000307702"/>
    </source>
</evidence>
<gene>
    <name evidence="2" type="ORF">FCS21_14845</name>
</gene>
<keyword evidence="3" id="KW-1185">Reference proteome</keyword>
<dbReference type="RefSeq" id="WP_138624332.1">
    <property type="nucleotide sequence ID" value="NZ_SZVP01000019.1"/>
</dbReference>